<dbReference type="Pfam" id="PF01022">
    <property type="entry name" value="HTH_5"/>
    <property type="match status" value="1"/>
</dbReference>
<dbReference type="EMBL" id="CP097463">
    <property type="protein sequence ID" value="WAX57757.1"/>
    <property type="molecule type" value="Genomic_DNA"/>
</dbReference>
<organism evidence="5 6">
    <name type="scientific">Jatrophihabitans cynanchi</name>
    <dbReference type="NCBI Taxonomy" id="2944128"/>
    <lineage>
        <taxon>Bacteria</taxon>
        <taxon>Bacillati</taxon>
        <taxon>Actinomycetota</taxon>
        <taxon>Actinomycetes</taxon>
        <taxon>Jatrophihabitantales</taxon>
        <taxon>Jatrophihabitantaceae</taxon>
        <taxon>Jatrophihabitans</taxon>
    </lineage>
</organism>
<keyword evidence="2" id="KW-0238">DNA-binding</keyword>
<evidence type="ECO:0000313" key="5">
    <source>
        <dbReference type="EMBL" id="WAX57757.1"/>
    </source>
</evidence>
<dbReference type="PANTHER" id="PTHR43132">
    <property type="entry name" value="ARSENICAL RESISTANCE OPERON REPRESSOR ARSR-RELATED"/>
    <property type="match status" value="1"/>
</dbReference>
<accession>A0ABY7K2E5</accession>
<dbReference type="Proteomes" id="UP001164693">
    <property type="component" value="Chromosome"/>
</dbReference>
<evidence type="ECO:0000256" key="3">
    <source>
        <dbReference type="ARBA" id="ARBA00023163"/>
    </source>
</evidence>
<sequence>MLWALRDADLDVASLAAVAGCRPTVASQHLSKLRFAGLVEGTRQGQRVVYRLRGGHVRALLAEALFQADHQVSGAPVHD</sequence>
<keyword evidence="1" id="KW-0805">Transcription regulation</keyword>
<dbReference type="PANTHER" id="PTHR43132:SF8">
    <property type="entry name" value="HTH-TYPE TRANSCRIPTIONAL REGULATOR KMTR"/>
    <property type="match status" value="1"/>
</dbReference>
<keyword evidence="6" id="KW-1185">Reference proteome</keyword>
<reference evidence="5" key="1">
    <citation type="submission" date="2022-05" db="EMBL/GenBank/DDBJ databases">
        <title>Jatrophihabitans sp. SB3-54 whole genome sequence.</title>
        <authorList>
            <person name="Suh M.K."/>
            <person name="Eom M.K."/>
            <person name="Kim J.S."/>
            <person name="Kim H.S."/>
            <person name="Do H.E."/>
            <person name="Shin Y.K."/>
            <person name="Lee J.-S."/>
        </authorList>
    </citation>
    <scope>NUCLEOTIDE SEQUENCE</scope>
    <source>
        <strain evidence="5">SB3-54</strain>
    </source>
</reference>
<dbReference type="Gene3D" id="1.10.10.10">
    <property type="entry name" value="Winged helix-like DNA-binding domain superfamily/Winged helix DNA-binding domain"/>
    <property type="match status" value="1"/>
</dbReference>
<dbReference type="CDD" id="cd00090">
    <property type="entry name" value="HTH_ARSR"/>
    <property type="match status" value="1"/>
</dbReference>
<evidence type="ECO:0000259" key="4">
    <source>
        <dbReference type="PROSITE" id="PS50987"/>
    </source>
</evidence>
<evidence type="ECO:0000256" key="1">
    <source>
        <dbReference type="ARBA" id="ARBA00023015"/>
    </source>
</evidence>
<evidence type="ECO:0000313" key="6">
    <source>
        <dbReference type="Proteomes" id="UP001164693"/>
    </source>
</evidence>
<keyword evidence="3" id="KW-0804">Transcription</keyword>
<dbReference type="SMART" id="SM00418">
    <property type="entry name" value="HTH_ARSR"/>
    <property type="match status" value="1"/>
</dbReference>
<proteinExistence type="predicted"/>
<dbReference type="SUPFAM" id="SSF46785">
    <property type="entry name" value="Winged helix' DNA-binding domain"/>
    <property type="match status" value="1"/>
</dbReference>
<protein>
    <submittedName>
        <fullName evidence="5">ArsR family transcriptional regulator</fullName>
    </submittedName>
</protein>
<dbReference type="PROSITE" id="PS50987">
    <property type="entry name" value="HTH_ARSR_2"/>
    <property type="match status" value="1"/>
</dbReference>
<dbReference type="InterPro" id="IPR001845">
    <property type="entry name" value="HTH_ArsR_DNA-bd_dom"/>
</dbReference>
<dbReference type="RefSeq" id="WP_269444304.1">
    <property type="nucleotide sequence ID" value="NZ_CP097463.1"/>
</dbReference>
<feature type="domain" description="HTH arsR-type" evidence="4">
    <location>
        <begin position="1"/>
        <end position="72"/>
    </location>
</feature>
<gene>
    <name evidence="5" type="ORF">M6B22_03055</name>
</gene>
<name>A0ABY7K2E5_9ACTN</name>
<evidence type="ECO:0000256" key="2">
    <source>
        <dbReference type="ARBA" id="ARBA00023125"/>
    </source>
</evidence>
<dbReference type="InterPro" id="IPR036390">
    <property type="entry name" value="WH_DNA-bd_sf"/>
</dbReference>
<dbReference type="InterPro" id="IPR011991">
    <property type="entry name" value="ArsR-like_HTH"/>
</dbReference>
<dbReference type="InterPro" id="IPR051011">
    <property type="entry name" value="Metal_resp_trans_reg"/>
</dbReference>
<dbReference type="InterPro" id="IPR036388">
    <property type="entry name" value="WH-like_DNA-bd_sf"/>
</dbReference>